<feature type="region of interest" description="Disordered" evidence="1">
    <location>
        <begin position="65"/>
        <end position="100"/>
    </location>
</feature>
<protein>
    <submittedName>
        <fullName evidence="2">Uncharacterized protein</fullName>
    </submittedName>
</protein>
<organism evidence="2 3">
    <name type="scientific">Oceaniferula flava</name>
    <dbReference type="NCBI Taxonomy" id="2800421"/>
    <lineage>
        <taxon>Bacteria</taxon>
        <taxon>Pseudomonadati</taxon>
        <taxon>Verrucomicrobiota</taxon>
        <taxon>Verrucomicrobiia</taxon>
        <taxon>Verrucomicrobiales</taxon>
        <taxon>Verrucomicrobiaceae</taxon>
        <taxon>Oceaniferula</taxon>
    </lineage>
</organism>
<dbReference type="Proteomes" id="UP000634206">
    <property type="component" value="Unassembled WGS sequence"/>
</dbReference>
<accession>A0AAE2SDQ0</accession>
<dbReference type="AlphaFoldDB" id="A0AAE2SDQ0"/>
<evidence type="ECO:0000313" key="3">
    <source>
        <dbReference type="Proteomes" id="UP000634206"/>
    </source>
</evidence>
<keyword evidence="3" id="KW-1185">Reference proteome</keyword>
<reference evidence="2" key="1">
    <citation type="submission" date="2021-01" db="EMBL/GenBank/DDBJ databases">
        <title>Modified the classification status of verrucomicrobia.</title>
        <authorList>
            <person name="Feng X."/>
        </authorList>
    </citation>
    <scope>NUCLEOTIDE SEQUENCE</scope>
    <source>
        <strain evidence="2">5K15</strain>
    </source>
</reference>
<evidence type="ECO:0000256" key="1">
    <source>
        <dbReference type="SAM" id="MobiDB-lite"/>
    </source>
</evidence>
<sequence>MFDAKKLTEEQVDSIKSWAAEGAQLADIQKRMEDEMEIRLTYMDTRFLVLDLGIELRNLAEEAKQKEAEEAAADPAQAGNADDLTEDDLEILPPTPQGSGAVRVTVDEIARPGVMASGRVTFADGNGGMWYVDEGGRLGIDPDVDGYRPTEADVLAFQRELQATMENR</sequence>
<name>A0AAE2SDQ0_9BACT</name>
<gene>
    <name evidence="2" type="ORF">JIN83_06745</name>
</gene>
<comment type="caution">
    <text evidence="2">The sequence shown here is derived from an EMBL/GenBank/DDBJ whole genome shotgun (WGS) entry which is preliminary data.</text>
</comment>
<evidence type="ECO:0000313" key="2">
    <source>
        <dbReference type="EMBL" id="MBK1854650.1"/>
    </source>
</evidence>
<proteinExistence type="predicted"/>
<dbReference type="EMBL" id="JAENIG010000003">
    <property type="protein sequence ID" value="MBK1854650.1"/>
    <property type="molecule type" value="Genomic_DNA"/>
</dbReference>
<dbReference type="RefSeq" id="WP_309489256.1">
    <property type="nucleotide sequence ID" value="NZ_JAENIG010000003.1"/>
</dbReference>